<dbReference type="PANTHER" id="PTHR13528">
    <property type="entry name" value="39S RIBOSOMAL PROTEIN L28, MITOCHONDRIAL"/>
    <property type="match status" value="1"/>
</dbReference>
<accession>W2RPY5</accession>
<evidence type="ECO:0000313" key="5">
    <source>
        <dbReference type="EMBL" id="ETN37794.1"/>
    </source>
</evidence>
<feature type="compositionally biased region" description="Acidic residues" evidence="4">
    <location>
        <begin position="309"/>
        <end position="328"/>
    </location>
</feature>
<evidence type="ECO:0000256" key="3">
    <source>
        <dbReference type="ARBA" id="ARBA00023274"/>
    </source>
</evidence>
<dbReference type="PANTHER" id="PTHR13528:SF2">
    <property type="entry name" value="LARGE RIBOSOMAL SUBUNIT PROTEIN BL28M"/>
    <property type="match status" value="1"/>
</dbReference>
<dbReference type="AlphaFoldDB" id="W2RPY5"/>
<dbReference type="EMBL" id="KB822723">
    <property type="protein sequence ID" value="ETN37794.1"/>
    <property type="molecule type" value="Genomic_DNA"/>
</dbReference>
<dbReference type="OrthoDB" id="361870at2759"/>
<name>W2RPY5_CYPE1</name>
<dbReference type="HOGENOM" id="CLU_050072_1_0_1"/>
<evidence type="ECO:0000256" key="2">
    <source>
        <dbReference type="ARBA" id="ARBA00022980"/>
    </source>
</evidence>
<organism evidence="5 6">
    <name type="scientific">Cyphellophora europaea (strain CBS 101466)</name>
    <name type="common">Phialophora europaea</name>
    <dbReference type="NCBI Taxonomy" id="1220924"/>
    <lineage>
        <taxon>Eukaryota</taxon>
        <taxon>Fungi</taxon>
        <taxon>Dikarya</taxon>
        <taxon>Ascomycota</taxon>
        <taxon>Pezizomycotina</taxon>
        <taxon>Eurotiomycetes</taxon>
        <taxon>Chaetothyriomycetidae</taxon>
        <taxon>Chaetothyriales</taxon>
        <taxon>Cyphellophoraceae</taxon>
        <taxon>Cyphellophora</taxon>
    </lineage>
</organism>
<dbReference type="Gene3D" id="2.30.170.40">
    <property type="entry name" value="Ribosomal protein L28/L24"/>
    <property type="match status" value="1"/>
</dbReference>
<comment type="similarity">
    <text evidence="1">Belongs to the bacterial ribosomal protein bL28 family.</text>
</comment>
<evidence type="ECO:0000256" key="1">
    <source>
        <dbReference type="ARBA" id="ARBA00008760"/>
    </source>
</evidence>
<protein>
    <recommendedName>
        <fullName evidence="7">Ribosomal protein L28</fullName>
    </recommendedName>
</protein>
<feature type="region of interest" description="Disordered" evidence="4">
    <location>
        <begin position="238"/>
        <end position="268"/>
    </location>
</feature>
<evidence type="ECO:0000256" key="4">
    <source>
        <dbReference type="SAM" id="MobiDB-lite"/>
    </source>
</evidence>
<dbReference type="GO" id="GO:0005762">
    <property type="term" value="C:mitochondrial large ribosomal subunit"/>
    <property type="evidence" value="ECO:0007669"/>
    <property type="project" value="TreeGrafter"/>
</dbReference>
<dbReference type="RefSeq" id="XP_008719963.1">
    <property type="nucleotide sequence ID" value="XM_008721741.1"/>
</dbReference>
<keyword evidence="2" id="KW-0689">Ribosomal protein</keyword>
<sequence>MATEAVAHRLAAVKASPSTAQYKQIKRPGFYTPKFALSRDSWHKTLAQPWLKHTDPLMPPYPYGANVNYPEANYGLYGGATIQSGNKISQGRNKGKTLRKWFPNVRLEKIRSEALNQELTIPIRARVMRTIRKAGGLDQYVLGDKPSRIKELGLLGWKLRYIIMKSPAVQKQFRDERRKLGLPENDPTEETFADVWNDPKRRQQLIAQQDQAWENLREKMEKWDEHVKRQWDASDFSWDEETNSQWSESDQPSYVGKDKQGGTLRTTLPSQLTLPTVVEEERAVKIRGAYQPRRKLRSESTSPKLLEEGVADEVELEEQEAEVEEMEPEPATQERHPEEVPERVR</sequence>
<feature type="compositionally biased region" description="Basic and acidic residues" evidence="4">
    <location>
        <begin position="332"/>
        <end position="345"/>
    </location>
</feature>
<dbReference type="InterPro" id="IPR034704">
    <property type="entry name" value="Ribosomal_bL28/bL31-like_sf"/>
</dbReference>
<dbReference type="GeneID" id="19974756"/>
<dbReference type="InParanoid" id="W2RPY5"/>
<gene>
    <name evidence="5" type="ORF">HMPREF1541_07417</name>
</gene>
<dbReference type="Pfam" id="PF00830">
    <property type="entry name" value="Ribosomal_L28"/>
    <property type="match status" value="1"/>
</dbReference>
<dbReference type="InterPro" id="IPR037147">
    <property type="entry name" value="Ribosomal_bL28_sf"/>
</dbReference>
<evidence type="ECO:0000313" key="6">
    <source>
        <dbReference type="Proteomes" id="UP000030752"/>
    </source>
</evidence>
<dbReference type="InterPro" id="IPR026569">
    <property type="entry name" value="Ribosomal_bL28"/>
</dbReference>
<dbReference type="STRING" id="1220924.W2RPY5"/>
<feature type="region of interest" description="Disordered" evidence="4">
    <location>
        <begin position="288"/>
        <end position="345"/>
    </location>
</feature>
<dbReference type="VEuPathDB" id="FungiDB:HMPREF1541_07417"/>
<evidence type="ECO:0008006" key="7">
    <source>
        <dbReference type="Google" id="ProtNLM"/>
    </source>
</evidence>
<dbReference type="GO" id="GO:0003735">
    <property type="term" value="F:structural constituent of ribosome"/>
    <property type="evidence" value="ECO:0007669"/>
    <property type="project" value="InterPro"/>
</dbReference>
<keyword evidence="6" id="KW-1185">Reference proteome</keyword>
<feature type="compositionally biased region" description="Polar residues" evidence="4">
    <location>
        <begin position="243"/>
        <end position="252"/>
    </location>
</feature>
<reference evidence="5 6" key="1">
    <citation type="submission" date="2013-03" db="EMBL/GenBank/DDBJ databases">
        <title>The Genome Sequence of Phialophora europaea CBS 101466.</title>
        <authorList>
            <consortium name="The Broad Institute Genomics Platform"/>
            <person name="Cuomo C."/>
            <person name="de Hoog S."/>
            <person name="Gorbushina A."/>
            <person name="Walker B."/>
            <person name="Young S.K."/>
            <person name="Zeng Q."/>
            <person name="Gargeya S."/>
            <person name="Fitzgerald M."/>
            <person name="Haas B."/>
            <person name="Abouelleil A."/>
            <person name="Allen A.W."/>
            <person name="Alvarado L."/>
            <person name="Arachchi H.M."/>
            <person name="Berlin A.M."/>
            <person name="Chapman S.B."/>
            <person name="Gainer-Dewar J."/>
            <person name="Goldberg J."/>
            <person name="Griggs A."/>
            <person name="Gujja S."/>
            <person name="Hansen M."/>
            <person name="Howarth C."/>
            <person name="Imamovic A."/>
            <person name="Ireland A."/>
            <person name="Larimer J."/>
            <person name="McCowan C."/>
            <person name="Murphy C."/>
            <person name="Pearson M."/>
            <person name="Poon T.W."/>
            <person name="Priest M."/>
            <person name="Roberts A."/>
            <person name="Saif S."/>
            <person name="Shea T."/>
            <person name="Sisk P."/>
            <person name="Sykes S."/>
            <person name="Wortman J."/>
            <person name="Nusbaum C."/>
            <person name="Birren B."/>
        </authorList>
    </citation>
    <scope>NUCLEOTIDE SEQUENCE [LARGE SCALE GENOMIC DNA]</scope>
    <source>
        <strain evidence="5 6">CBS 101466</strain>
    </source>
</reference>
<keyword evidence="3" id="KW-0687">Ribonucleoprotein</keyword>
<dbReference type="eggNOG" id="KOG3278">
    <property type="taxonomic scope" value="Eukaryota"/>
</dbReference>
<dbReference type="Proteomes" id="UP000030752">
    <property type="component" value="Unassembled WGS sequence"/>
</dbReference>
<dbReference type="SUPFAM" id="SSF143800">
    <property type="entry name" value="L28p-like"/>
    <property type="match status" value="1"/>
</dbReference>
<proteinExistence type="inferred from homology"/>